<dbReference type="RefSeq" id="WP_317714942.1">
    <property type="nucleotide sequence ID" value="NZ_JAWLUM010000008.1"/>
</dbReference>
<dbReference type="Gene3D" id="3.30.2320.10">
    <property type="entry name" value="hypothetical protein PF0899 domain"/>
    <property type="match status" value="1"/>
</dbReference>
<comment type="subcellular location">
    <subcellularLocation>
        <location evidence="1">Virion</location>
    </subcellularLocation>
</comment>
<dbReference type="InterPro" id="IPR054612">
    <property type="entry name" value="Phage_capsid-like_C"/>
</dbReference>
<dbReference type="Pfam" id="PF05065">
    <property type="entry name" value="Phage_capsid"/>
    <property type="match status" value="1"/>
</dbReference>
<reference evidence="3 4" key="1">
    <citation type="submission" date="2023-10" db="EMBL/GenBank/DDBJ databases">
        <title>Development of a sustainable strategy for remediation of hydrocarbon-contaminated territories based on the waste exchange concept.</title>
        <authorList>
            <person name="Krivoruchko A."/>
        </authorList>
    </citation>
    <scope>NUCLEOTIDE SEQUENCE [LARGE SCALE GENOMIC DNA]</scope>
    <source>
        <strain evidence="3 4">IEGM 1236</strain>
    </source>
</reference>
<keyword evidence="4" id="KW-1185">Reference proteome</keyword>
<dbReference type="Gene3D" id="3.30.2400.10">
    <property type="entry name" value="Major capsid protein gp5"/>
    <property type="match status" value="1"/>
</dbReference>
<evidence type="ECO:0000259" key="2">
    <source>
        <dbReference type="Pfam" id="PF05065"/>
    </source>
</evidence>
<evidence type="ECO:0000313" key="4">
    <source>
        <dbReference type="Proteomes" id="UP001185792"/>
    </source>
</evidence>
<feature type="domain" description="Phage capsid-like C-terminal" evidence="2">
    <location>
        <begin position="177"/>
        <end position="408"/>
    </location>
</feature>
<evidence type="ECO:0000256" key="1">
    <source>
        <dbReference type="ARBA" id="ARBA00004328"/>
    </source>
</evidence>
<name>A0ABU4F0P2_WILMA</name>
<proteinExistence type="predicted"/>
<sequence length="412" mass="43640">MKIKELTDLAAKAEAGTQGDVNEAKARLLTLGGDLLAVAQTEERELSDDEQDALKAAAKAVDTLETKAAKVKESADVMARFGSMVPHPVGGGGGGGPYGSAADDCGCAEDDARLNFRAKAATINISAKMADPTGQKAIASSGDEITGVPLDSTLYEQGKVSNSALAILPFRTRPPQYSYLRQNKRVNNAAPVAVGQLKPTSEYGTVSVDGRLEVIAHVSEPTPEYWLTDNRALQGFVQTEMQYGLERAVENQVINGDGTAPNLRGLLNHSGLQVQPFATDATVTVRKGITALETLGYTGGGIILHPSDWEALELSRRTSGDFDLGSALPVDRPAQRLWGLRIAVSIAVPVKTGLLFDLAALAVVGDGQVRTQWSSGVADDFARNQVRARTEGRFGIDVYQPQGIVKLDLDAA</sequence>
<comment type="caution">
    <text evidence="3">The sequence shown here is derived from an EMBL/GenBank/DDBJ whole genome shotgun (WGS) entry which is preliminary data.</text>
</comment>
<evidence type="ECO:0000313" key="3">
    <source>
        <dbReference type="EMBL" id="MDV7137078.1"/>
    </source>
</evidence>
<gene>
    <name evidence="3" type="ORF">R4198_25580</name>
</gene>
<organism evidence="3 4">
    <name type="scientific">Williamsia marianensis</name>
    <dbReference type="NCBI Taxonomy" id="85044"/>
    <lineage>
        <taxon>Bacteria</taxon>
        <taxon>Bacillati</taxon>
        <taxon>Actinomycetota</taxon>
        <taxon>Actinomycetes</taxon>
        <taxon>Mycobacteriales</taxon>
        <taxon>Nocardiaceae</taxon>
        <taxon>Williamsia</taxon>
    </lineage>
</organism>
<accession>A0ABU4F0P2</accession>
<protein>
    <submittedName>
        <fullName evidence="3">Phage major capsid protein</fullName>
    </submittedName>
</protein>
<dbReference type="SUPFAM" id="SSF56563">
    <property type="entry name" value="Major capsid protein gp5"/>
    <property type="match status" value="1"/>
</dbReference>
<dbReference type="NCBIfam" id="TIGR01554">
    <property type="entry name" value="major_cap_HK97"/>
    <property type="match status" value="1"/>
</dbReference>
<dbReference type="Proteomes" id="UP001185792">
    <property type="component" value="Unassembled WGS sequence"/>
</dbReference>
<dbReference type="EMBL" id="JAWLUM010000008">
    <property type="protein sequence ID" value="MDV7137078.1"/>
    <property type="molecule type" value="Genomic_DNA"/>
</dbReference>
<dbReference type="InterPro" id="IPR024455">
    <property type="entry name" value="Phage_capsid"/>
</dbReference>